<dbReference type="RefSeq" id="XP_015660616.1">
    <property type="nucleotide sequence ID" value="XM_015800609.1"/>
</dbReference>
<feature type="region of interest" description="Disordered" evidence="1">
    <location>
        <begin position="191"/>
        <end position="231"/>
    </location>
</feature>
<feature type="transmembrane region" description="Helical" evidence="2">
    <location>
        <begin position="117"/>
        <end position="139"/>
    </location>
</feature>
<dbReference type="Proteomes" id="UP000037923">
    <property type="component" value="Unassembled WGS sequence"/>
</dbReference>
<dbReference type="EMBL" id="LGTL01000005">
    <property type="protein sequence ID" value="KPA82177.1"/>
    <property type="molecule type" value="Genomic_DNA"/>
</dbReference>
<keyword evidence="2" id="KW-0812">Transmembrane</keyword>
<keyword evidence="4" id="KW-1185">Reference proteome</keyword>
<evidence type="ECO:0000313" key="3">
    <source>
        <dbReference type="EMBL" id="KPA82177.1"/>
    </source>
</evidence>
<dbReference type="OrthoDB" id="272768at2759"/>
<evidence type="ECO:0000256" key="1">
    <source>
        <dbReference type="SAM" id="MobiDB-lite"/>
    </source>
</evidence>
<evidence type="ECO:0008006" key="5">
    <source>
        <dbReference type="Google" id="ProtNLM"/>
    </source>
</evidence>
<proteinExistence type="predicted"/>
<dbReference type="RefSeq" id="XP_015660617.1">
    <property type="nucleotide sequence ID" value="XM_015800610.1"/>
</dbReference>
<dbReference type="GeneID" id="26903596"/>
<dbReference type="AlphaFoldDB" id="A0A0M9G4N9"/>
<protein>
    <recommendedName>
        <fullName evidence="5">Enriched in surface-labeled proteome protein 11</fullName>
    </recommendedName>
</protein>
<comment type="caution">
    <text evidence="3">The sequence shown here is derived from an EMBL/GenBank/DDBJ whole genome shotgun (WGS) entry which is preliminary data.</text>
</comment>
<accession>A0A0M9G4N9</accession>
<keyword evidence="2" id="KW-1133">Transmembrane helix</keyword>
<sequence>MRSRASRYSGVTAALLLVVSFAVLPFSPNRILGFGGVLLAEAAAKTRTCAELSDLFNYGVNKFLFDSGGESYFTDGQYFCADTAPAQYRCNCDLSTTCKRSLDPWGRNIGVCGCCPGWMIACLTLICLVFGICIVGILYGMLFQGCWWCDGYEKPTGSLMPRRGPAVTCPSTRPLPDNLFRGYVSTDFTNAAPSPAEENAVLSPAGGSIGRTAEGGESSLSAFSEAAMTSQ</sequence>
<gene>
    <name evidence="3" type="ORF">ABB37_03305</name>
</gene>
<dbReference type="VEuPathDB" id="TriTrypDB:LpyrH10_05_1650"/>
<reference evidence="3 4" key="1">
    <citation type="submission" date="2015-07" db="EMBL/GenBank/DDBJ databases">
        <title>High-quality genome of monoxenous trypanosomatid Leptomonas pyrrhocoris.</title>
        <authorList>
            <person name="Flegontov P."/>
            <person name="Butenko A."/>
            <person name="Firsov S."/>
            <person name="Vlcek C."/>
            <person name="Logacheva M.D."/>
            <person name="Field M."/>
            <person name="Filatov D."/>
            <person name="Flegontova O."/>
            <person name="Gerasimov E."/>
            <person name="Jackson A.P."/>
            <person name="Kelly S."/>
            <person name="Opperdoes F."/>
            <person name="O'Reilly A."/>
            <person name="Votypka J."/>
            <person name="Yurchenko V."/>
            <person name="Lukes J."/>
        </authorList>
    </citation>
    <scope>NUCLEOTIDE SEQUENCE [LARGE SCALE GENOMIC DNA]</scope>
    <source>
        <strain evidence="3">H10</strain>
    </source>
</reference>
<keyword evidence="2" id="KW-0472">Membrane</keyword>
<name>A0A0M9G4N9_LEPPY</name>
<evidence type="ECO:0000256" key="2">
    <source>
        <dbReference type="SAM" id="Phobius"/>
    </source>
</evidence>
<organism evidence="3 4">
    <name type="scientific">Leptomonas pyrrhocoris</name>
    <name type="common">Firebug parasite</name>
    <dbReference type="NCBI Taxonomy" id="157538"/>
    <lineage>
        <taxon>Eukaryota</taxon>
        <taxon>Discoba</taxon>
        <taxon>Euglenozoa</taxon>
        <taxon>Kinetoplastea</taxon>
        <taxon>Metakinetoplastina</taxon>
        <taxon>Trypanosomatida</taxon>
        <taxon>Trypanosomatidae</taxon>
        <taxon>Leishmaniinae</taxon>
        <taxon>Leptomonas</taxon>
    </lineage>
</organism>
<feature type="compositionally biased region" description="Polar residues" evidence="1">
    <location>
        <begin position="218"/>
        <end position="231"/>
    </location>
</feature>
<dbReference type="OMA" id="WFDGYPK"/>
<evidence type="ECO:0000313" key="4">
    <source>
        <dbReference type="Proteomes" id="UP000037923"/>
    </source>
</evidence>
<dbReference type="EMBL" id="LGTL01000005">
    <property type="protein sequence ID" value="KPA82178.1"/>
    <property type="molecule type" value="Genomic_DNA"/>
</dbReference>